<keyword evidence="13 15" id="KW-0460">Magnesium</keyword>
<keyword evidence="8 15" id="KW-0819">tRNA processing</keyword>
<dbReference type="GO" id="GO:0006397">
    <property type="term" value="P:mRNA processing"/>
    <property type="evidence" value="ECO:0007669"/>
    <property type="project" value="UniProtKB-UniRule"/>
</dbReference>
<feature type="domain" description="RNase III" evidence="17">
    <location>
        <begin position="6"/>
        <end position="128"/>
    </location>
</feature>
<dbReference type="EMBL" id="CP011002">
    <property type="protein sequence ID" value="AKO65409.1"/>
    <property type="molecule type" value="Genomic_DNA"/>
</dbReference>
<dbReference type="GO" id="GO:0006364">
    <property type="term" value="P:rRNA processing"/>
    <property type="evidence" value="ECO:0007669"/>
    <property type="project" value="UniProtKB-UniRule"/>
</dbReference>
<dbReference type="Proteomes" id="UP000066549">
    <property type="component" value="Chromosome"/>
</dbReference>
<dbReference type="Gene3D" id="3.30.160.20">
    <property type="match status" value="1"/>
</dbReference>
<dbReference type="Pfam" id="PF14622">
    <property type="entry name" value="Ribonucleas_3_3"/>
    <property type="match status" value="1"/>
</dbReference>
<dbReference type="SMART" id="SM00535">
    <property type="entry name" value="RIBOc"/>
    <property type="match status" value="1"/>
</dbReference>
<feature type="binding site" evidence="15">
    <location>
        <position position="41"/>
    </location>
    <ligand>
        <name>Mg(2+)</name>
        <dbReference type="ChEBI" id="CHEBI:18420"/>
    </ligand>
</feature>
<evidence type="ECO:0000256" key="11">
    <source>
        <dbReference type="ARBA" id="ARBA00022759"/>
    </source>
</evidence>
<feature type="domain" description="DRBM" evidence="16">
    <location>
        <begin position="155"/>
        <end position="225"/>
    </location>
</feature>
<evidence type="ECO:0000256" key="3">
    <source>
        <dbReference type="ARBA" id="ARBA00010183"/>
    </source>
</evidence>
<evidence type="ECO:0000256" key="4">
    <source>
        <dbReference type="ARBA" id="ARBA00011738"/>
    </source>
</evidence>
<evidence type="ECO:0000256" key="5">
    <source>
        <dbReference type="ARBA" id="ARBA00022490"/>
    </source>
</evidence>
<organism evidence="18 19">
    <name type="scientific">Methylophilales bacterium MBRS-H7</name>
    <dbReference type="NCBI Taxonomy" id="1623450"/>
    <lineage>
        <taxon>Bacteria</taxon>
        <taxon>Pseudomonadati</taxon>
        <taxon>Pseudomonadota</taxon>
        <taxon>Betaproteobacteria</taxon>
        <taxon>Nitrosomonadales</taxon>
        <taxon>OM43 clade</taxon>
    </lineage>
</organism>
<keyword evidence="12 15" id="KW-0378">Hydrolase</keyword>
<evidence type="ECO:0000256" key="14">
    <source>
        <dbReference type="ARBA" id="ARBA00022884"/>
    </source>
</evidence>
<name>A0A0H4IXZ3_9PROT</name>
<evidence type="ECO:0000256" key="1">
    <source>
        <dbReference type="ARBA" id="ARBA00000109"/>
    </source>
</evidence>
<comment type="similarity">
    <text evidence="3">Belongs to the ribonuclease III family.</text>
</comment>
<keyword evidence="5 15" id="KW-0963">Cytoplasm</keyword>
<proteinExistence type="inferred from homology"/>
<dbReference type="FunFam" id="1.10.1520.10:FF:000001">
    <property type="entry name" value="Ribonuclease 3"/>
    <property type="match status" value="1"/>
</dbReference>
<dbReference type="InterPro" id="IPR014720">
    <property type="entry name" value="dsRBD_dom"/>
</dbReference>
<dbReference type="GO" id="GO:0010468">
    <property type="term" value="P:regulation of gene expression"/>
    <property type="evidence" value="ECO:0007669"/>
    <property type="project" value="TreeGrafter"/>
</dbReference>
<dbReference type="Gene3D" id="1.10.1520.10">
    <property type="entry name" value="Ribonuclease III domain"/>
    <property type="match status" value="1"/>
</dbReference>
<dbReference type="InterPro" id="IPR036389">
    <property type="entry name" value="RNase_III_sf"/>
</dbReference>
<sequence length="228" mass="25435">MDDLIVKQLEDLLQYKFKDINLLQKSLTHRSFDGENNERLEFLGDSILNFTIAESLFKKFPNIPEGDLSRLRASLVKSGTLAEIASKIKLGDFIFLGEGELKSAGWRRPSILADTFEAIIGALYLDGGLGPAQTFIHQHFQNWLNEINPAKIDKDPKTSLQELLQSKKLMLPKYEVADIKGEAHAQEFVVKCNIAQLSIVTEALGSSRRAAEQEAATIALPLVKEKVL</sequence>
<evidence type="ECO:0000256" key="12">
    <source>
        <dbReference type="ARBA" id="ARBA00022801"/>
    </source>
</evidence>
<evidence type="ECO:0000256" key="9">
    <source>
        <dbReference type="ARBA" id="ARBA00022722"/>
    </source>
</evidence>
<dbReference type="GO" id="GO:0046872">
    <property type="term" value="F:metal ion binding"/>
    <property type="evidence" value="ECO:0007669"/>
    <property type="project" value="UniProtKB-KW"/>
</dbReference>
<evidence type="ECO:0000313" key="18">
    <source>
        <dbReference type="EMBL" id="AKO65409.1"/>
    </source>
</evidence>
<dbReference type="SMART" id="SM00358">
    <property type="entry name" value="DSRM"/>
    <property type="match status" value="1"/>
</dbReference>
<comment type="catalytic activity">
    <reaction evidence="1 15">
        <text>Endonucleolytic cleavage to 5'-phosphomonoester.</text>
        <dbReference type="EC" id="3.1.26.3"/>
    </reaction>
</comment>
<dbReference type="NCBIfam" id="TIGR02191">
    <property type="entry name" value="RNaseIII"/>
    <property type="match status" value="1"/>
</dbReference>
<dbReference type="GO" id="GO:0005737">
    <property type="term" value="C:cytoplasm"/>
    <property type="evidence" value="ECO:0007669"/>
    <property type="project" value="UniProtKB-SubCell"/>
</dbReference>
<evidence type="ECO:0000256" key="7">
    <source>
        <dbReference type="ARBA" id="ARBA00022664"/>
    </source>
</evidence>
<comment type="subcellular location">
    <subcellularLocation>
        <location evidence="2 15">Cytoplasm</location>
    </subcellularLocation>
</comment>
<dbReference type="PROSITE" id="PS50137">
    <property type="entry name" value="DS_RBD"/>
    <property type="match status" value="1"/>
</dbReference>
<evidence type="ECO:0000256" key="2">
    <source>
        <dbReference type="ARBA" id="ARBA00004496"/>
    </source>
</evidence>
<dbReference type="PANTHER" id="PTHR11207:SF0">
    <property type="entry name" value="RIBONUCLEASE 3"/>
    <property type="match status" value="1"/>
</dbReference>
<dbReference type="EC" id="3.1.26.3" evidence="15"/>
<evidence type="ECO:0000256" key="13">
    <source>
        <dbReference type="ARBA" id="ARBA00022842"/>
    </source>
</evidence>
<dbReference type="AlphaFoldDB" id="A0A0H4IXZ3"/>
<keyword evidence="15" id="KW-0699">rRNA-binding</keyword>
<feature type="active site" evidence="15">
    <location>
        <position position="45"/>
    </location>
</feature>
<comment type="function">
    <text evidence="15">Digests double-stranded RNA. Involved in the processing of primary rRNA transcript to yield the immediate precursors to the large and small rRNAs (23S and 16S). Processes some mRNAs, and tRNAs when they are encoded in the rRNA operon. Processes pre-crRNA and tracrRNA of type II CRISPR loci if present in the organism.</text>
</comment>
<accession>A0A0H4IXZ3</accession>
<dbReference type="GO" id="GO:0003725">
    <property type="term" value="F:double-stranded RNA binding"/>
    <property type="evidence" value="ECO:0007669"/>
    <property type="project" value="TreeGrafter"/>
</dbReference>
<dbReference type="PATRIC" id="fig|1623450.3.peg.235"/>
<dbReference type="CDD" id="cd00593">
    <property type="entry name" value="RIBOc"/>
    <property type="match status" value="1"/>
</dbReference>
<dbReference type="SUPFAM" id="SSF69065">
    <property type="entry name" value="RNase III domain-like"/>
    <property type="match status" value="1"/>
</dbReference>
<dbReference type="InterPro" id="IPR011907">
    <property type="entry name" value="RNase_III"/>
</dbReference>
<comment type="cofactor">
    <cofactor evidence="15">
        <name>Mg(2+)</name>
        <dbReference type="ChEBI" id="CHEBI:18420"/>
    </cofactor>
</comment>
<evidence type="ECO:0000256" key="6">
    <source>
        <dbReference type="ARBA" id="ARBA00022552"/>
    </source>
</evidence>
<dbReference type="GO" id="GO:0008033">
    <property type="term" value="P:tRNA processing"/>
    <property type="evidence" value="ECO:0007669"/>
    <property type="project" value="UniProtKB-KW"/>
</dbReference>
<dbReference type="PROSITE" id="PS50142">
    <property type="entry name" value="RNASE_3_2"/>
    <property type="match status" value="1"/>
</dbReference>
<keyword evidence="9 15" id="KW-0540">Nuclease</keyword>
<keyword evidence="14 15" id="KW-0694">RNA-binding</keyword>
<gene>
    <name evidence="15" type="primary">rnc</name>
    <name evidence="18" type="ORF">VI33_01185</name>
</gene>
<comment type="subunit">
    <text evidence="4 15">Homodimer.</text>
</comment>
<dbReference type="SUPFAM" id="SSF54768">
    <property type="entry name" value="dsRNA-binding domain-like"/>
    <property type="match status" value="1"/>
</dbReference>
<evidence type="ECO:0000259" key="17">
    <source>
        <dbReference type="PROSITE" id="PS50142"/>
    </source>
</evidence>
<feature type="binding site" evidence="15">
    <location>
        <position position="114"/>
    </location>
    <ligand>
        <name>Mg(2+)</name>
        <dbReference type="ChEBI" id="CHEBI:18420"/>
    </ligand>
</feature>
<keyword evidence="7 15" id="KW-0507">mRNA processing</keyword>
<evidence type="ECO:0000259" key="16">
    <source>
        <dbReference type="PROSITE" id="PS50137"/>
    </source>
</evidence>
<keyword evidence="6 15" id="KW-0698">rRNA processing</keyword>
<dbReference type="GO" id="GO:0042802">
    <property type="term" value="F:identical protein binding"/>
    <property type="evidence" value="ECO:0007669"/>
    <property type="project" value="UniProtKB-ARBA"/>
</dbReference>
<dbReference type="GO" id="GO:0019843">
    <property type="term" value="F:rRNA binding"/>
    <property type="evidence" value="ECO:0007669"/>
    <property type="project" value="UniProtKB-KW"/>
</dbReference>
<dbReference type="FunFam" id="3.30.160.20:FF:000003">
    <property type="entry name" value="Ribonuclease 3"/>
    <property type="match status" value="1"/>
</dbReference>
<feature type="active site" evidence="15">
    <location>
        <position position="117"/>
    </location>
</feature>
<dbReference type="PROSITE" id="PS00517">
    <property type="entry name" value="RNASE_3_1"/>
    <property type="match status" value="1"/>
</dbReference>
<dbReference type="GO" id="GO:0004525">
    <property type="term" value="F:ribonuclease III activity"/>
    <property type="evidence" value="ECO:0007669"/>
    <property type="project" value="UniProtKB-UniRule"/>
</dbReference>
<dbReference type="HAMAP" id="MF_00104">
    <property type="entry name" value="RNase_III"/>
    <property type="match status" value="1"/>
</dbReference>
<dbReference type="Pfam" id="PF00035">
    <property type="entry name" value="dsrm"/>
    <property type="match status" value="1"/>
</dbReference>
<evidence type="ECO:0000256" key="10">
    <source>
        <dbReference type="ARBA" id="ARBA00022723"/>
    </source>
</evidence>
<dbReference type="CDD" id="cd10845">
    <property type="entry name" value="DSRM_RNAse_III_family"/>
    <property type="match status" value="1"/>
</dbReference>
<reference evidence="18 19" key="1">
    <citation type="submission" date="2015-03" db="EMBL/GenBank/DDBJ databases">
        <title>Comparative analysis of the OM43 clade including a novel species from Red Sea uncovers genomic and metabolic diversity among marine methylotrophs.</title>
        <authorList>
            <person name="Jimenez-Infante F."/>
            <person name="Ngugi D.K."/>
            <person name="Vinu M."/>
            <person name="Alam I."/>
            <person name="Kamau A."/>
            <person name="Blom J."/>
            <person name="Bajic V.B."/>
            <person name="Stingl U."/>
        </authorList>
    </citation>
    <scope>NUCLEOTIDE SEQUENCE [LARGE SCALE GENOMIC DNA]</scope>
    <source>
        <strain evidence="18 19">MBRSH7</strain>
    </source>
</reference>
<keyword evidence="19" id="KW-1185">Reference proteome</keyword>
<evidence type="ECO:0000256" key="15">
    <source>
        <dbReference type="HAMAP-Rule" id="MF_00104"/>
    </source>
</evidence>
<feature type="binding site" evidence="15">
    <location>
        <position position="117"/>
    </location>
    <ligand>
        <name>Mg(2+)</name>
        <dbReference type="ChEBI" id="CHEBI:18420"/>
    </ligand>
</feature>
<dbReference type="PANTHER" id="PTHR11207">
    <property type="entry name" value="RIBONUCLEASE III"/>
    <property type="match status" value="1"/>
</dbReference>
<evidence type="ECO:0000256" key="8">
    <source>
        <dbReference type="ARBA" id="ARBA00022694"/>
    </source>
</evidence>
<dbReference type="OrthoDB" id="9805026at2"/>
<keyword evidence="11 15" id="KW-0255">Endonuclease</keyword>
<protein>
    <recommendedName>
        <fullName evidence="15">Ribonuclease 3</fullName>
        <ecNumber evidence="15">3.1.26.3</ecNumber>
    </recommendedName>
    <alternativeName>
        <fullName evidence="15">Ribonuclease III</fullName>
        <shortName evidence="15">RNase III</shortName>
    </alternativeName>
</protein>
<keyword evidence="10 15" id="KW-0479">Metal-binding</keyword>
<evidence type="ECO:0000313" key="19">
    <source>
        <dbReference type="Proteomes" id="UP000066549"/>
    </source>
</evidence>
<dbReference type="InterPro" id="IPR000999">
    <property type="entry name" value="RNase_III_dom"/>
</dbReference>